<evidence type="ECO:0000313" key="3">
    <source>
        <dbReference type="Proteomes" id="UP000030640"/>
    </source>
</evidence>
<dbReference type="GeneID" id="20038333"/>
<protein>
    <recommendedName>
        <fullName evidence="1">CPW-WPC domain-containing protein</fullName>
    </recommendedName>
</protein>
<sequence length="201" mass="22291">MSLLNVDEDMKIALEKLCNVSFPCVETCDVDMSDPCPTGWLVKSDAFGNALSCLPPDNYMGPCGEETKLMAIFVASSQPPRTEGLPNLKSKERMAYECGVRWPSANRIDYEQFCPNGWTKNQQVYCVAPPSYEGPCARKKLFGSFEKGMKRAYAEECDVEWPLLGREASDSYPKGSALRKRKHNIGPVDPFTGAIISGTEK</sequence>
<feature type="domain" description="CPW-WPC" evidence="1">
    <location>
        <begin position="28"/>
        <end position="106"/>
    </location>
</feature>
<evidence type="ECO:0000259" key="1">
    <source>
        <dbReference type="SMART" id="SM01099"/>
    </source>
</evidence>
<dbReference type="SMART" id="SM01099">
    <property type="entry name" value="CPW_WPC"/>
    <property type="match status" value="2"/>
</dbReference>
<gene>
    <name evidence="2" type="ORF">C922_03059</name>
</gene>
<dbReference type="Proteomes" id="UP000030640">
    <property type="component" value="Unassembled WGS sequence"/>
</dbReference>
<organism evidence="2 3">
    <name type="scientific">Plasmodium inui San Antonio 1</name>
    <dbReference type="NCBI Taxonomy" id="1237626"/>
    <lineage>
        <taxon>Eukaryota</taxon>
        <taxon>Sar</taxon>
        <taxon>Alveolata</taxon>
        <taxon>Apicomplexa</taxon>
        <taxon>Aconoidasida</taxon>
        <taxon>Haemosporida</taxon>
        <taxon>Plasmodiidae</taxon>
        <taxon>Plasmodium</taxon>
        <taxon>Plasmodium (Plasmodium)</taxon>
    </lineage>
</organism>
<proteinExistence type="predicted"/>
<dbReference type="InterPro" id="IPR006387">
    <property type="entry name" value="CPW_WPC_dom"/>
</dbReference>
<dbReference type="VEuPathDB" id="PlasmoDB:C922_03059"/>
<dbReference type="NCBIfam" id="TIGR01492">
    <property type="entry name" value="CPW_WPC"/>
    <property type="match status" value="1"/>
</dbReference>
<accession>W7A428</accession>
<reference evidence="2 3" key="1">
    <citation type="submission" date="2013-02" db="EMBL/GenBank/DDBJ databases">
        <title>The Genome Sequence of Plasmodium inui San Antonio 1.</title>
        <authorList>
            <consortium name="The Broad Institute Genome Sequencing Platform"/>
            <consortium name="The Broad Institute Genome Sequencing Center for Infectious Disease"/>
            <person name="Neafsey D."/>
            <person name="Cheeseman I."/>
            <person name="Volkman S."/>
            <person name="Adams J."/>
            <person name="Walker B."/>
            <person name="Young S.K."/>
            <person name="Zeng Q."/>
            <person name="Gargeya S."/>
            <person name="Fitzgerald M."/>
            <person name="Haas B."/>
            <person name="Abouelleil A."/>
            <person name="Alvarado L."/>
            <person name="Arachchi H.M."/>
            <person name="Berlin A.M."/>
            <person name="Chapman S.B."/>
            <person name="Dewar J."/>
            <person name="Goldberg J."/>
            <person name="Griggs A."/>
            <person name="Gujja S."/>
            <person name="Hansen M."/>
            <person name="Howarth C."/>
            <person name="Imamovic A."/>
            <person name="Larimer J."/>
            <person name="McCowan C."/>
            <person name="Murphy C."/>
            <person name="Neiman D."/>
            <person name="Pearson M."/>
            <person name="Priest M."/>
            <person name="Roberts A."/>
            <person name="Saif S."/>
            <person name="Shea T."/>
            <person name="Sisk P."/>
            <person name="Sykes S."/>
            <person name="Wortman J."/>
            <person name="Nusbaum C."/>
            <person name="Birren B."/>
        </authorList>
    </citation>
    <scope>NUCLEOTIDE SEQUENCE [LARGE SCALE GENOMIC DNA]</scope>
    <source>
        <strain evidence="2 3">San Antonio 1</strain>
    </source>
</reference>
<dbReference type="EMBL" id="KI965471">
    <property type="protein sequence ID" value="EUD66425.1"/>
    <property type="molecule type" value="Genomic_DNA"/>
</dbReference>
<keyword evidence="3" id="KW-1185">Reference proteome</keyword>
<feature type="domain" description="CPW-WPC" evidence="1">
    <location>
        <begin position="108"/>
        <end position="165"/>
    </location>
</feature>
<dbReference type="AlphaFoldDB" id="W7A428"/>
<dbReference type="Pfam" id="PF09717">
    <property type="entry name" value="CPW_WPC"/>
    <property type="match status" value="2"/>
</dbReference>
<dbReference type="OrthoDB" id="368872at2759"/>
<dbReference type="RefSeq" id="XP_008816873.1">
    <property type="nucleotide sequence ID" value="XM_008818651.1"/>
</dbReference>
<evidence type="ECO:0000313" key="2">
    <source>
        <dbReference type="EMBL" id="EUD66425.1"/>
    </source>
</evidence>
<name>W7A428_9APIC</name>